<dbReference type="AlphaFoldDB" id="A0A8J7C2P7"/>
<dbReference type="Proteomes" id="UP000648239">
    <property type="component" value="Unassembled WGS sequence"/>
</dbReference>
<feature type="domain" description="Glycosyl hydrolase family 30 TIM-barrel" evidence="5">
    <location>
        <begin position="425"/>
        <end position="492"/>
    </location>
</feature>
<dbReference type="Gene3D" id="3.20.20.80">
    <property type="entry name" value="Glycosidases"/>
    <property type="match status" value="1"/>
</dbReference>
<dbReference type="SUPFAM" id="SSF51445">
    <property type="entry name" value="(Trans)glycosidases"/>
    <property type="match status" value="1"/>
</dbReference>
<dbReference type="GO" id="GO:0016020">
    <property type="term" value="C:membrane"/>
    <property type="evidence" value="ECO:0007669"/>
    <property type="project" value="GOC"/>
</dbReference>
<proteinExistence type="inferred from homology"/>
<evidence type="ECO:0000313" key="8">
    <source>
        <dbReference type="Proteomes" id="UP000648239"/>
    </source>
</evidence>
<dbReference type="Pfam" id="PF02055">
    <property type="entry name" value="Glyco_hydro_30"/>
    <property type="match status" value="2"/>
</dbReference>
<gene>
    <name evidence="7" type="ORF">IFK94_09085</name>
</gene>
<feature type="domain" description="Glycosyl hydrolase family 30 TIM-barrel" evidence="5">
    <location>
        <begin position="81"/>
        <end position="371"/>
    </location>
</feature>
<dbReference type="InterPro" id="IPR033452">
    <property type="entry name" value="GH30_C"/>
</dbReference>
<evidence type="ECO:0000259" key="5">
    <source>
        <dbReference type="Pfam" id="PF02055"/>
    </source>
</evidence>
<organism evidence="7 8">
    <name type="scientific">Candidatus Polarisedimenticola svalbardensis</name>
    <dbReference type="NCBI Taxonomy" id="2886004"/>
    <lineage>
        <taxon>Bacteria</taxon>
        <taxon>Pseudomonadati</taxon>
        <taxon>Acidobacteriota</taxon>
        <taxon>Candidatus Polarisedimenticolia</taxon>
        <taxon>Candidatus Polarisedimenticolales</taxon>
        <taxon>Candidatus Polarisedimenticolaceae</taxon>
        <taxon>Candidatus Polarisedimenticola</taxon>
    </lineage>
</organism>
<dbReference type="EMBL" id="JACXWD010000026">
    <property type="protein sequence ID" value="MBD3868266.1"/>
    <property type="molecule type" value="Genomic_DNA"/>
</dbReference>
<evidence type="ECO:0000256" key="2">
    <source>
        <dbReference type="ARBA" id="ARBA00022729"/>
    </source>
</evidence>
<dbReference type="InterPro" id="IPR017853">
    <property type="entry name" value="GH"/>
</dbReference>
<sequence>MVPMEFTTNNSLTFLRLVVVLISLAIGACSGPGGPEPRMVEVLQTSESGHKMASVEPVPFQAGSADGTVIAIYPERLKQTIDGIGSSFTESSAFVLAHLEPERRREVMEQIYGEAGANFTLTRTHIGSCDFSVEGKYSYADKPDDKDLTAFSIAPDQAGFDPADYPGIQDASYDLLPMIQEALEIKQGQKESELRIIASAWTAPPWMKTIGTWYVPGSTENNWQGDGGWLKPEYVSTYADYLLRYLEAYGSAGVPIWGLTPVNEPHGNGGNWESMHFSPESQNDFVKNHLGPRLAESDHSDARLLIYDQNRDGLEEWADAILSDPDSAKQVYGAAVHWYSSTFKVFEDSFERVHEKYPDCSIIHTEGCIDSLGVDAPAGIEDPARFKEAGWFKNDAFWWNANATDWAYSATWAGEAVADHPVYTPVHRYARNIIVSLDHWVGGWVDWNVVLDRDGGPNHVGNFCGAPIMIDTATQEVYYTPIYYVLAQFSRTIRPGDQAVRTERTLAGLDPDALHASATINNDRLLSVQLLNTTKEDIAFKLQVADSYADVTIPANSVQTVRVQL</sequence>
<dbReference type="Pfam" id="PF17189">
    <property type="entry name" value="Glyco_hydro_30C"/>
    <property type="match status" value="1"/>
</dbReference>
<dbReference type="InterPro" id="IPR033453">
    <property type="entry name" value="Glyco_hydro_30_TIM-barrel"/>
</dbReference>
<dbReference type="PANTHER" id="PTHR11069:SF23">
    <property type="entry name" value="LYSOSOMAL ACID GLUCOSYLCERAMIDASE"/>
    <property type="match status" value="1"/>
</dbReference>
<dbReference type="PANTHER" id="PTHR11069">
    <property type="entry name" value="GLUCOSYLCERAMIDASE"/>
    <property type="match status" value="1"/>
</dbReference>
<keyword evidence="2" id="KW-0732">Signal</keyword>
<accession>A0A8J7C2P7</accession>
<dbReference type="PRINTS" id="PR00843">
    <property type="entry name" value="GLHYDRLASE30"/>
</dbReference>
<comment type="similarity">
    <text evidence="1 4">Belongs to the glycosyl hydrolase 30 family.</text>
</comment>
<keyword evidence="3 4" id="KW-0378">Hydrolase</keyword>
<dbReference type="GO" id="GO:0004348">
    <property type="term" value="F:glucosylceramidase activity"/>
    <property type="evidence" value="ECO:0007669"/>
    <property type="project" value="InterPro"/>
</dbReference>
<evidence type="ECO:0000256" key="4">
    <source>
        <dbReference type="RuleBase" id="RU361188"/>
    </source>
</evidence>
<dbReference type="InterPro" id="IPR001139">
    <property type="entry name" value="Glyco_hydro_30"/>
</dbReference>
<name>A0A8J7C2P7_9BACT</name>
<reference evidence="7 8" key="1">
    <citation type="submission" date="2020-08" db="EMBL/GenBank/DDBJ databases">
        <title>Acidobacteriota in marine sediments use diverse sulfur dissimilation pathways.</title>
        <authorList>
            <person name="Wasmund K."/>
        </authorList>
    </citation>
    <scope>NUCLEOTIDE SEQUENCE [LARGE SCALE GENOMIC DNA]</scope>
    <source>
        <strain evidence="7">MAG AM4</strain>
    </source>
</reference>
<feature type="domain" description="Glycosyl hydrolase family 30 beta sandwich" evidence="6">
    <location>
        <begin position="508"/>
        <end position="561"/>
    </location>
</feature>
<evidence type="ECO:0000259" key="6">
    <source>
        <dbReference type="Pfam" id="PF17189"/>
    </source>
</evidence>
<dbReference type="GO" id="GO:0006680">
    <property type="term" value="P:glucosylceramide catabolic process"/>
    <property type="evidence" value="ECO:0007669"/>
    <property type="project" value="TreeGrafter"/>
</dbReference>
<evidence type="ECO:0000313" key="7">
    <source>
        <dbReference type="EMBL" id="MBD3868266.1"/>
    </source>
</evidence>
<evidence type="ECO:0000256" key="1">
    <source>
        <dbReference type="ARBA" id="ARBA00005382"/>
    </source>
</evidence>
<comment type="caution">
    <text evidence="7">The sequence shown here is derived from an EMBL/GenBank/DDBJ whole genome shotgun (WGS) entry which is preliminary data.</text>
</comment>
<evidence type="ECO:0000256" key="3">
    <source>
        <dbReference type="ARBA" id="ARBA00022801"/>
    </source>
</evidence>
<keyword evidence="4" id="KW-0326">Glycosidase</keyword>
<protein>
    <submittedName>
        <fullName evidence="7">Glycosyl hydrolase</fullName>
    </submittedName>
</protein>